<dbReference type="EMBL" id="GBXM01007216">
    <property type="protein sequence ID" value="JAI01362.1"/>
    <property type="molecule type" value="Transcribed_RNA"/>
</dbReference>
<evidence type="ECO:0000256" key="1">
    <source>
        <dbReference type="SAM" id="MobiDB-lite"/>
    </source>
</evidence>
<reference evidence="2" key="2">
    <citation type="journal article" date="2015" name="Fish Shellfish Immunol.">
        <title>Early steps in the European eel (Anguilla anguilla)-Vibrio vulnificus interaction in the gills: Role of the RtxA13 toxin.</title>
        <authorList>
            <person name="Callol A."/>
            <person name="Pajuelo D."/>
            <person name="Ebbesson L."/>
            <person name="Teles M."/>
            <person name="MacKenzie S."/>
            <person name="Amaro C."/>
        </authorList>
    </citation>
    <scope>NUCLEOTIDE SEQUENCE</scope>
</reference>
<feature type="region of interest" description="Disordered" evidence="1">
    <location>
        <begin position="57"/>
        <end position="77"/>
    </location>
</feature>
<reference evidence="2" key="1">
    <citation type="submission" date="2014-11" db="EMBL/GenBank/DDBJ databases">
        <authorList>
            <person name="Amaro Gonzalez C."/>
        </authorList>
    </citation>
    <scope>NUCLEOTIDE SEQUENCE</scope>
</reference>
<organism evidence="2">
    <name type="scientific">Anguilla anguilla</name>
    <name type="common">European freshwater eel</name>
    <name type="synonym">Muraena anguilla</name>
    <dbReference type="NCBI Taxonomy" id="7936"/>
    <lineage>
        <taxon>Eukaryota</taxon>
        <taxon>Metazoa</taxon>
        <taxon>Chordata</taxon>
        <taxon>Craniata</taxon>
        <taxon>Vertebrata</taxon>
        <taxon>Euteleostomi</taxon>
        <taxon>Actinopterygii</taxon>
        <taxon>Neopterygii</taxon>
        <taxon>Teleostei</taxon>
        <taxon>Anguilliformes</taxon>
        <taxon>Anguillidae</taxon>
        <taxon>Anguilla</taxon>
    </lineage>
</organism>
<accession>A0A0E9XG17</accession>
<sequence length="77" mass="8791">MHFSCPLLNTQTTKYLLVIISPCSILEWQFSGTVHHGECPRTFSTVRFCVEWNRWGKSALSKQQPSTESEGTPHLKP</sequence>
<feature type="compositionally biased region" description="Polar residues" evidence="1">
    <location>
        <begin position="60"/>
        <end position="70"/>
    </location>
</feature>
<dbReference type="AlphaFoldDB" id="A0A0E9XG17"/>
<evidence type="ECO:0000313" key="2">
    <source>
        <dbReference type="EMBL" id="JAI01362.1"/>
    </source>
</evidence>
<proteinExistence type="predicted"/>
<protein>
    <submittedName>
        <fullName evidence="2">Uncharacterized protein</fullName>
    </submittedName>
</protein>
<name>A0A0E9XG17_ANGAN</name>